<evidence type="ECO:0000259" key="5">
    <source>
        <dbReference type="PROSITE" id="PS50850"/>
    </source>
</evidence>
<evidence type="ECO:0000313" key="6">
    <source>
        <dbReference type="EMBL" id="CAD0091596.1"/>
    </source>
</evidence>
<proteinExistence type="inferred from homology"/>
<evidence type="ECO:0000256" key="4">
    <source>
        <dbReference type="SAM" id="Phobius"/>
    </source>
</evidence>
<feature type="compositionally biased region" description="Polar residues" evidence="3">
    <location>
        <begin position="21"/>
        <end position="38"/>
    </location>
</feature>
<dbReference type="GO" id="GO:0022857">
    <property type="term" value="F:transmembrane transporter activity"/>
    <property type="evidence" value="ECO:0007669"/>
    <property type="project" value="InterPro"/>
</dbReference>
<keyword evidence="4" id="KW-0812">Transmembrane</keyword>
<dbReference type="InterPro" id="IPR050327">
    <property type="entry name" value="Proton-linked_MCT"/>
</dbReference>
<feature type="transmembrane region" description="Helical" evidence="4">
    <location>
        <begin position="355"/>
        <end position="379"/>
    </location>
</feature>
<accession>A0A9N8PDP9</accession>
<dbReference type="InterPro" id="IPR036259">
    <property type="entry name" value="MFS_trans_sf"/>
</dbReference>
<sequence length="483" mass="52305">MSQLDEKKTMREFVYEETEKSSASSSPDLTPTHSSWSEKSIRESLEEEVYEPETRPQSTDLERTPTNVLNRIASRVTTHSLKEPGPPPDGGMKAWLMCGMAWLVVFCSWGLTNSFGTFQAYYADTLGETASTISWIGSIQVWVLFFLGTFAGRAMDAGYFVPTFVVGTVLQLVGIFMTSLSTKYWQLFLAQGVCTGMGSGILFTPSMALLSTYFSSHKGLAVALATTGNSAGGALYPLIARQLLPQIGFGWTIRVLGLINLICLCTAGIAMKPRLPPRKSGPLVDFSALKELGYMLFTIGMCFHFPSLYFTNYYIASYGRDMLGLSYSNSVILLIILNGVGIPARVLAGHVADRYLGALNTLIPVLLYVNVLAFCWMGVSSQTSLYIFVSFYGLGLAAFQSLIPTTVARMTKDISKVGTRMGMVFTFLSFASLVGPPIGGALLSVDGGVYTYAQAWSGASAAVGTALVLAARIYAFGWGKVKC</sequence>
<dbReference type="Proteomes" id="UP000716446">
    <property type="component" value="Unassembled WGS sequence"/>
</dbReference>
<gene>
    <name evidence="6" type="ORF">AWRI4619_LOCUS6775</name>
</gene>
<dbReference type="SUPFAM" id="SSF103473">
    <property type="entry name" value="MFS general substrate transporter"/>
    <property type="match status" value="1"/>
</dbReference>
<dbReference type="AlphaFoldDB" id="A0A9N8PDP9"/>
<dbReference type="InterPro" id="IPR020846">
    <property type="entry name" value="MFS_dom"/>
</dbReference>
<dbReference type="Pfam" id="PF07690">
    <property type="entry name" value="MFS_1"/>
    <property type="match status" value="1"/>
</dbReference>
<dbReference type="EMBL" id="CAIJEN010000013">
    <property type="protein sequence ID" value="CAD0091596.1"/>
    <property type="molecule type" value="Genomic_DNA"/>
</dbReference>
<comment type="subcellular location">
    <subcellularLocation>
        <location evidence="1">Membrane</location>
        <topology evidence="1">Multi-pass membrane protein</topology>
    </subcellularLocation>
</comment>
<feature type="transmembrane region" description="Helical" evidence="4">
    <location>
        <begin position="94"/>
        <end position="112"/>
    </location>
</feature>
<dbReference type="GO" id="GO:0016020">
    <property type="term" value="C:membrane"/>
    <property type="evidence" value="ECO:0007669"/>
    <property type="project" value="UniProtKB-SubCell"/>
</dbReference>
<protein>
    <recommendedName>
        <fullName evidence="5">Major facilitator superfamily (MFS) profile domain-containing protein</fullName>
    </recommendedName>
</protein>
<feature type="transmembrane region" description="Helical" evidence="4">
    <location>
        <begin position="251"/>
        <end position="271"/>
    </location>
</feature>
<dbReference type="Gene3D" id="1.20.1250.20">
    <property type="entry name" value="MFS general substrate transporter like domains"/>
    <property type="match status" value="2"/>
</dbReference>
<dbReference type="InterPro" id="IPR011701">
    <property type="entry name" value="MFS"/>
</dbReference>
<feature type="transmembrane region" description="Helical" evidence="4">
    <location>
        <begin position="292"/>
        <end position="315"/>
    </location>
</feature>
<dbReference type="PROSITE" id="PS50850">
    <property type="entry name" value="MFS"/>
    <property type="match status" value="1"/>
</dbReference>
<keyword evidence="4" id="KW-0472">Membrane</keyword>
<dbReference type="PANTHER" id="PTHR11360">
    <property type="entry name" value="MONOCARBOXYLATE TRANSPORTER"/>
    <property type="match status" value="1"/>
</dbReference>
<evidence type="ECO:0000313" key="7">
    <source>
        <dbReference type="Proteomes" id="UP000716446"/>
    </source>
</evidence>
<keyword evidence="4" id="KW-1133">Transmembrane helix</keyword>
<feature type="transmembrane region" description="Helical" evidence="4">
    <location>
        <begin position="424"/>
        <end position="443"/>
    </location>
</feature>
<feature type="transmembrane region" description="Helical" evidence="4">
    <location>
        <begin position="385"/>
        <end position="403"/>
    </location>
</feature>
<reference evidence="6" key="1">
    <citation type="submission" date="2020-06" db="EMBL/GenBank/DDBJ databases">
        <authorList>
            <person name="Onetto C."/>
        </authorList>
    </citation>
    <scope>NUCLEOTIDE SEQUENCE</scope>
</reference>
<feature type="region of interest" description="Disordered" evidence="3">
    <location>
        <begin position="1"/>
        <end position="64"/>
    </location>
</feature>
<evidence type="ECO:0000256" key="3">
    <source>
        <dbReference type="SAM" id="MobiDB-lite"/>
    </source>
</evidence>
<feature type="transmembrane region" description="Helical" evidence="4">
    <location>
        <begin position="159"/>
        <end position="178"/>
    </location>
</feature>
<feature type="domain" description="Major facilitator superfamily (MFS) profile" evidence="5">
    <location>
        <begin position="94"/>
        <end position="482"/>
    </location>
</feature>
<keyword evidence="7" id="KW-1185">Reference proteome</keyword>
<feature type="compositionally biased region" description="Basic and acidic residues" evidence="3">
    <location>
        <begin position="1"/>
        <end position="20"/>
    </location>
</feature>
<feature type="transmembrane region" description="Helical" evidence="4">
    <location>
        <begin position="184"/>
        <end position="208"/>
    </location>
</feature>
<comment type="similarity">
    <text evidence="2">Belongs to the major facilitator superfamily. Monocarboxylate porter (TC 2.A.1.13) family.</text>
</comment>
<feature type="transmembrane region" description="Helical" evidence="4">
    <location>
        <begin position="327"/>
        <end position="348"/>
    </location>
</feature>
<feature type="transmembrane region" description="Helical" evidence="4">
    <location>
        <begin position="132"/>
        <end position="152"/>
    </location>
</feature>
<dbReference type="PANTHER" id="PTHR11360:SF130">
    <property type="entry name" value="MAJOR FACILITATOR SUPERFAMILY (MFS) PROFILE DOMAIN-CONTAINING PROTEIN-RELATED"/>
    <property type="match status" value="1"/>
</dbReference>
<organism evidence="6 7">
    <name type="scientific">Aureobasidium vineae</name>
    <dbReference type="NCBI Taxonomy" id="2773715"/>
    <lineage>
        <taxon>Eukaryota</taxon>
        <taxon>Fungi</taxon>
        <taxon>Dikarya</taxon>
        <taxon>Ascomycota</taxon>
        <taxon>Pezizomycotina</taxon>
        <taxon>Dothideomycetes</taxon>
        <taxon>Dothideomycetidae</taxon>
        <taxon>Dothideales</taxon>
        <taxon>Saccotheciaceae</taxon>
        <taxon>Aureobasidium</taxon>
    </lineage>
</organism>
<evidence type="ECO:0000256" key="2">
    <source>
        <dbReference type="ARBA" id="ARBA00006727"/>
    </source>
</evidence>
<evidence type="ECO:0000256" key="1">
    <source>
        <dbReference type="ARBA" id="ARBA00004141"/>
    </source>
</evidence>
<feature type="compositionally biased region" description="Polar residues" evidence="3">
    <location>
        <begin position="55"/>
        <end position="64"/>
    </location>
</feature>
<comment type="caution">
    <text evidence="6">The sequence shown here is derived from an EMBL/GenBank/DDBJ whole genome shotgun (WGS) entry which is preliminary data.</text>
</comment>
<feature type="transmembrane region" description="Helical" evidence="4">
    <location>
        <begin position="455"/>
        <end position="475"/>
    </location>
</feature>
<name>A0A9N8PDP9_9PEZI</name>